<evidence type="ECO:0000313" key="1">
    <source>
        <dbReference type="EMBL" id="SMC71866.1"/>
    </source>
</evidence>
<dbReference type="PANTHER" id="PTHR35175">
    <property type="entry name" value="DUF1289 DOMAIN-CONTAINING PROTEIN"/>
    <property type="match status" value="1"/>
</dbReference>
<dbReference type="Pfam" id="PF06945">
    <property type="entry name" value="DUF1289"/>
    <property type="match status" value="1"/>
</dbReference>
<dbReference type="AlphaFoldDB" id="A0A1W2BG83"/>
<dbReference type="OrthoDB" id="5296987at2"/>
<protein>
    <recommendedName>
        <fullName evidence="3">DUF1289 domain-containing protein</fullName>
    </recommendedName>
</protein>
<sequence length="67" mass="7549">MNIYLKDDTVDSPCIGICSTLFDDVCRGCGRTILEVSNWVAMDATEKKKVWERITAEGTAMRFKDSI</sequence>
<dbReference type="STRING" id="1938817.SAMN06296008_11323"/>
<evidence type="ECO:0008006" key="3">
    <source>
        <dbReference type="Google" id="ProtNLM"/>
    </source>
</evidence>
<proteinExistence type="predicted"/>
<accession>A0A1W2BG83</accession>
<reference evidence="1 2" key="1">
    <citation type="submission" date="2017-04" db="EMBL/GenBank/DDBJ databases">
        <authorList>
            <person name="Afonso C.L."/>
            <person name="Miller P.J."/>
            <person name="Scott M.A."/>
            <person name="Spackman E."/>
            <person name="Goraichik I."/>
            <person name="Dimitrov K.M."/>
            <person name="Suarez D.L."/>
            <person name="Swayne D.E."/>
        </authorList>
    </citation>
    <scope>NUCLEOTIDE SEQUENCE [LARGE SCALE GENOMIC DNA]</scope>
    <source>
        <strain evidence="1 2">VK13</strain>
    </source>
</reference>
<gene>
    <name evidence="1" type="ORF">SAMN06296008_11323</name>
</gene>
<dbReference type="Proteomes" id="UP000192708">
    <property type="component" value="Unassembled WGS sequence"/>
</dbReference>
<organism evidence="1 2">
    <name type="scientific">Polynucleobacter kasalickyi</name>
    <dbReference type="NCBI Taxonomy" id="1938817"/>
    <lineage>
        <taxon>Bacteria</taxon>
        <taxon>Pseudomonadati</taxon>
        <taxon>Pseudomonadota</taxon>
        <taxon>Betaproteobacteria</taxon>
        <taxon>Burkholderiales</taxon>
        <taxon>Burkholderiaceae</taxon>
        <taxon>Polynucleobacter</taxon>
    </lineage>
</organism>
<dbReference type="PANTHER" id="PTHR35175:SF2">
    <property type="entry name" value="DUF1289 DOMAIN-CONTAINING PROTEIN"/>
    <property type="match status" value="1"/>
</dbReference>
<evidence type="ECO:0000313" key="2">
    <source>
        <dbReference type="Proteomes" id="UP000192708"/>
    </source>
</evidence>
<dbReference type="InterPro" id="IPR010710">
    <property type="entry name" value="DUF1289"/>
</dbReference>
<keyword evidence="2" id="KW-1185">Reference proteome</keyword>
<dbReference type="EMBL" id="FWXJ01000013">
    <property type="protein sequence ID" value="SMC71866.1"/>
    <property type="molecule type" value="Genomic_DNA"/>
</dbReference>
<name>A0A1W2BG83_9BURK</name>
<dbReference type="RefSeq" id="WP_084284976.1">
    <property type="nucleotide sequence ID" value="NZ_FWXJ01000013.1"/>
</dbReference>